<dbReference type="Pfam" id="PF02870">
    <property type="entry name" value="Methyltransf_1N"/>
    <property type="match status" value="1"/>
</dbReference>
<dbReference type="PANTHER" id="PTHR10815:SF14">
    <property type="entry name" value="BIFUNCTIONAL TRANSCRIPTIONAL ACTIVATOR_DNA REPAIR ENZYME ADA"/>
    <property type="match status" value="1"/>
</dbReference>
<feature type="active site" description="Nucleophile; methyl group acceptor from methylphosphotriester" evidence="15">
    <location>
        <position position="49"/>
    </location>
</feature>
<dbReference type="NCBIfam" id="NF011964">
    <property type="entry name" value="PRK15435.1"/>
    <property type="match status" value="1"/>
</dbReference>
<dbReference type="NCBIfam" id="TIGR00589">
    <property type="entry name" value="ogt"/>
    <property type="match status" value="1"/>
</dbReference>
<dbReference type="EMBL" id="VBOZ01000010">
    <property type="protein sequence ID" value="TMQ66050.1"/>
    <property type="molecule type" value="Genomic_DNA"/>
</dbReference>
<dbReference type="Gene3D" id="1.10.10.10">
    <property type="entry name" value="Winged helix-like DNA-binding domain superfamily/Winged helix DNA-binding domain"/>
    <property type="match status" value="1"/>
</dbReference>
<proteinExistence type="inferred from homology"/>
<evidence type="ECO:0000256" key="16">
    <source>
        <dbReference type="PIRSR" id="PIRSR000409-3"/>
    </source>
</evidence>
<dbReference type="SUPFAM" id="SSF46689">
    <property type="entry name" value="Homeodomain-like"/>
    <property type="match status" value="1"/>
</dbReference>
<dbReference type="GO" id="GO:0006307">
    <property type="term" value="P:DNA alkylation repair"/>
    <property type="evidence" value="ECO:0007669"/>
    <property type="project" value="UniProtKB-ARBA"/>
</dbReference>
<keyword evidence="7" id="KW-0227">DNA damage</keyword>
<feature type="binding site" evidence="16">
    <location>
        <position position="53"/>
    </location>
    <ligand>
        <name>Zn(2+)</name>
        <dbReference type="ChEBI" id="CHEBI:29105"/>
    </ligand>
</feature>
<dbReference type="InterPro" id="IPR001497">
    <property type="entry name" value="MethylDNA_cys_MeTrfase_AS"/>
</dbReference>
<keyword evidence="9" id="KW-0805">Transcription regulation</keyword>
<evidence type="ECO:0000256" key="4">
    <source>
        <dbReference type="ARBA" id="ARBA00022603"/>
    </source>
</evidence>
<dbReference type="InterPro" id="IPR035451">
    <property type="entry name" value="Ada-like_dom_sf"/>
</dbReference>
<keyword evidence="11" id="KW-0010">Activator</keyword>
<evidence type="ECO:0000256" key="11">
    <source>
        <dbReference type="ARBA" id="ARBA00023159"/>
    </source>
</evidence>
<dbReference type="PROSITE" id="PS00374">
    <property type="entry name" value="MGMT"/>
    <property type="match status" value="1"/>
</dbReference>
<keyword evidence="4 18" id="KW-0489">Methyltransferase</keyword>
<comment type="catalytic activity">
    <reaction evidence="1">
        <text>a 4-O-methyl-thymidine in DNA + L-cysteinyl-[protein] = a thymidine in DNA + S-methyl-L-cysteinyl-[protein]</text>
        <dbReference type="Rhea" id="RHEA:53428"/>
        <dbReference type="Rhea" id="RHEA-COMP:10131"/>
        <dbReference type="Rhea" id="RHEA-COMP:10132"/>
        <dbReference type="Rhea" id="RHEA-COMP:13555"/>
        <dbReference type="Rhea" id="RHEA-COMP:13556"/>
        <dbReference type="ChEBI" id="CHEBI:29950"/>
        <dbReference type="ChEBI" id="CHEBI:82612"/>
        <dbReference type="ChEBI" id="CHEBI:137386"/>
        <dbReference type="ChEBI" id="CHEBI:137387"/>
        <dbReference type="EC" id="2.1.1.63"/>
    </reaction>
</comment>
<keyword evidence="6 16" id="KW-0479">Metal-binding</keyword>
<keyword evidence="8 16" id="KW-0862">Zinc</keyword>
<dbReference type="SUPFAM" id="SSF57884">
    <property type="entry name" value="Ada DNA repair protein, N-terminal domain (N-Ada 10)"/>
    <property type="match status" value="1"/>
</dbReference>
<dbReference type="GO" id="GO:0008270">
    <property type="term" value="F:zinc ion binding"/>
    <property type="evidence" value="ECO:0007669"/>
    <property type="project" value="InterPro"/>
</dbReference>
<dbReference type="PANTHER" id="PTHR10815">
    <property type="entry name" value="METHYLATED-DNA--PROTEIN-CYSTEINE METHYLTRANSFERASE"/>
    <property type="match status" value="1"/>
</dbReference>
<dbReference type="PROSITE" id="PS01124">
    <property type="entry name" value="HTH_ARAC_FAMILY_2"/>
    <property type="match status" value="1"/>
</dbReference>
<evidence type="ECO:0000259" key="17">
    <source>
        <dbReference type="PROSITE" id="PS01124"/>
    </source>
</evidence>
<evidence type="ECO:0000256" key="1">
    <source>
        <dbReference type="ARBA" id="ARBA00001286"/>
    </source>
</evidence>
<dbReference type="InterPro" id="IPR016221">
    <property type="entry name" value="Bifunct_regulatory_prot_Ada"/>
</dbReference>
<dbReference type="GO" id="GO:0003700">
    <property type="term" value="F:DNA-binding transcription factor activity"/>
    <property type="evidence" value="ECO:0007669"/>
    <property type="project" value="InterPro"/>
</dbReference>
<evidence type="ECO:0000256" key="6">
    <source>
        <dbReference type="ARBA" id="ARBA00022723"/>
    </source>
</evidence>
<evidence type="ECO:0000256" key="2">
    <source>
        <dbReference type="ARBA" id="ARBA00008711"/>
    </source>
</evidence>
<dbReference type="EC" id="2.1.1.63" evidence="3"/>
<dbReference type="Gene3D" id="3.30.160.70">
    <property type="entry name" value="Methylated DNA-protein cysteine methyltransferase domain"/>
    <property type="match status" value="1"/>
</dbReference>
<comment type="catalytic activity">
    <reaction evidence="14">
        <text>a 6-O-methyl-2'-deoxyguanosine in DNA + L-cysteinyl-[protein] = S-methyl-L-cysteinyl-[protein] + a 2'-deoxyguanosine in DNA</text>
        <dbReference type="Rhea" id="RHEA:24000"/>
        <dbReference type="Rhea" id="RHEA-COMP:10131"/>
        <dbReference type="Rhea" id="RHEA-COMP:10132"/>
        <dbReference type="Rhea" id="RHEA-COMP:11367"/>
        <dbReference type="Rhea" id="RHEA-COMP:11368"/>
        <dbReference type="ChEBI" id="CHEBI:29950"/>
        <dbReference type="ChEBI" id="CHEBI:82612"/>
        <dbReference type="ChEBI" id="CHEBI:85445"/>
        <dbReference type="ChEBI" id="CHEBI:85448"/>
        <dbReference type="EC" id="2.1.1.63"/>
    </reaction>
</comment>
<dbReference type="InterPro" id="IPR036217">
    <property type="entry name" value="MethylDNA_cys_MeTrfase_DNAb"/>
</dbReference>
<accession>A0A538TR11</accession>
<feature type="binding site" evidence="16">
    <location>
        <position position="80"/>
    </location>
    <ligand>
        <name>Zn(2+)</name>
        <dbReference type="ChEBI" id="CHEBI:29105"/>
    </ligand>
</feature>
<evidence type="ECO:0000256" key="3">
    <source>
        <dbReference type="ARBA" id="ARBA00011918"/>
    </source>
</evidence>
<gene>
    <name evidence="18" type="primary">ada</name>
    <name evidence="18" type="ORF">E6K79_04100</name>
</gene>
<evidence type="ECO:0000256" key="12">
    <source>
        <dbReference type="ARBA" id="ARBA00023163"/>
    </source>
</evidence>
<dbReference type="InterPro" id="IPR018060">
    <property type="entry name" value="HTH_AraC"/>
</dbReference>
<dbReference type="InterPro" id="IPR036388">
    <property type="entry name" value="WH-like_DNA-bd_sf"/>
</dbReference>
<comment type="caution">
    <text evidence="18">The sequence shown here is derived from an EMBL/GenBank/DDBJ whole genome shotgun (WGS) entry which is preliminary data.</text>
</comment>
<keyword evidence="10 18" id="KW-0238">DNA-binding</keyword>
<dbReference type="InterPro" id="IPR014048">
    <property type="entry name" value="MethylDNA_cys_MeTrfase_DNA-bd"/>
</dbReference>
<protein>
    <recommendedName>
        <fullName evidence="3">methylated-DNA--[protein]-cysteine S-methyltransferase</fullName>
        <ecNumber evidence="3">2.1.1.63</ecNumber>
    </recommendedName>
</protein>
<dbReference type="SUPFAM" id="SSF46767">
    <property type="entry name" value="Methylated DNA-protein cysteine methyltransferase, C-terminal domain"/>
    <property type="match status" value="1"/>
</dbReference>
<keyword evidence="5 18" id="KW-0808">Transferase</keyword>
<evidence type="ECO:0000313" key="18">
    <source>
        <dbReference type="EMBL" id="TMQ66050.1"/>
    </source>
</evidence>
<dbReference type="InterPro" id="IPR036631">
    <property type="entry name" value="MGMT_N_sf"/>
</dbReference>
<dbReference type="FunFam" id="1.10.10.10:FF:000214">
    <property type="entry name" value="Methylated-DNA--protein-cysteine methyltransferase"/>
    <property type="match status" value="1"/>
</dbReference>
<dbReference type="CDD" id="cd06445">
    <property type="entry name" value="ATase"/>
    <property type="match status" value="1"/>
</dbReference>
<dbReference type="PIRSF" id="PIRSF000409">
    <property type="entry name" value="Ada"/>
    <property type="match status" value="1"/>
</dbReference>
<dbReference type="Proteomes" id="UP000317691">
    <property type="component" value="Unassembled WGS sequence"/>
</dbReference>
<dbReference type="GO" id="GO:0032259">
    <property type="term" value="P:methylation"/>
    <property type="evidence" value="ECO:0007669"/>
    <property type="project" value="UniProtKB-KW"/>
</dbReference>
<feature type="domain" description="HTH araC/xylS-type" evidence="17">
    <location>
        <begin position="99"/>
        <end position="196"/>
    </location>
</feature>
<feature type="active site" description="Nucleophile; methyl group acceptor from either O6-methylguanine or O4-methylthymine" evidence="15">
    <location>
        <position position="334"/>
    </location>
</feature>
<feature type="binding site" evidence="16">
    <location>
        <position position="49"/>
    </location>
    <ligand>
        <name>Zn(2+)</name>
        <dbReference type="ChEBI" id="CHEBI:29105"/>
    </ligand>
</feature>
<evidence type="ECO:0000256" key="8">
    <source>
        <dbReference type="ARBA" id="ARBA00022833"/>
    </source>
</evidence>
<dbReference type="GO" id="GO:0003908">
    <property type="term" value="F:methylated-DNA-[protein]-cysteine S-methyltransferase activity"/>
    <property type="evidence" value="ECO:0007669"/>
    <property type="project" value="UniProtKB-EC"/>
</dbReference>
<evidence type="ECO:0000256" key="5">
    <source>
        <dbReference type="ARBA" id="ARBA00022679"/>
    </source>
</evidence>
<feature type="binding site" evidence="16">
    <location>
        <position position="83"/>
    </location>
    <ligand>
        <name>Zn(2+)</name>
        <dbReference type="ChEBI" id="CHEBI:29105"/>
    </ligand>
</feature>
<comment type="similarity">
    <text evidence="2">Belongs to the MGMT family.</text>
</comment>
<dbReference type="InterPro" id="IPR009057">
    <property type="entry name" value="Homeodomain-like_sf"/>
</dbReference>
<dbReference type="Pfam" id="PF01035">
    <property type="entry name" value="DNA_binding_1"/>
    <property type="match status" value="1"/>
</dbReference>
<dbReference type="AlphaFoldDB" id="A0A538TR11"/>
<dbReference type="Gene3D" id="1.10.10.60">
    <property type="entry name" value="Homeodomain-like"/>
    <property type="match status" value="1"/>
</dbReference>
<dbReference type="SMART" id="SM00342">
    <property type="entry name" value="HTH_ARAC"/>
    <property type="match status" value="1"/>
</dbReference>
<keyword evidence="12" id="KW-0804">Transcription</keyword>
<dbReference type="Pfam" id="PF02805">
    <property type="entry name" value="Ada_Zn_binding"/>
    <property type="match status" value="1"/>
</dbReference>
<organism evidence="18 19">
    <name type="scientific">Eiseniibacteriota bacterium</name>
    <dbReference type="NCBI Taxonomy" id="2212470"/>
    <lineage>
        <taxon>Bacteria</taxon>
        <taxon>Candidatus Eiseniibacteriota</taxon>
    </lineage>
</organism>
<evidence type="ECO:0000256" key="15">
    <source>
        <dbReference type="PIRSR" id="PIRSR000409-1"/>
    </source>
</evidence>
<dbReference type="InterPro" id="IPR008332">
    <property type="entry name" value="MethylG_MeTrfase_N"/>
</dbReference>
<dbReference type="GO" id="GO:0043565">
    <property type="term" value="F:sequence-specific DNA binding"/>
    <property type="evidence" value="ECO:0007669"/>
    <property type="project" value="InterPro"/>
</dbReference>
<evidence type="ECO:0000256" key="10">
    <source>
        <dbReference type="ARBA" id="ARBA00023125"/>
    </source>
</evidence>
<evidence type="ECO:0000256" key="13">
    <source>
        <dbReference type="ARBA" id="ARBA00023204"/>
    </source>
</evidence>
<reference evidence="18 19" key="1">
    <citation type="journal article" date="2019" name="Nat. Microbiol.">
        <title>Mediterranean grassland soil C-N compound turnover is dependent on rainfall and depth, and is mediated by genomically divergent microorganisms.</title>
        <authorList>
            <person name="Diamond S."/>
            <person name="Andeer P.F."/>
            <person name="Li Z."/>
            <person name="Crits-Christoph A."/>
            <person name="Burstein D."/>
            <person name="Anantharaman K."/>
            <person name="Lane K.R."/>
            <person name="Thomas B.C."/>
            <person name="Pan C."/>
            <person name="Northen T.R."/>
            <person name="Banfield J.F."/>
        </authorList>
    </citation>
    <scope>NUCLEOTIDE SEQUENCE [LARGE SCALE GENOMIC DNA]</scope>
    <source>
        <strain evidence="18">WS_9</strain>
    </source>
</reference>
<sequence>MSSRVVGAKAVRTEIPISTDEIRWRAVLARDANLDGIFVTGVLTTGIYCRPSCPARRPKRENVRFFGAPEEAEHAGFRACLRCRPREGGRPNPHADMVRQVCRILVERPEERVTLTALAREVGVSPHHLQRTFKRAIGISPRQYADALRLGRLKQRLQGKDSVTMALYEAGYGSSSRLYETSTQRLGMTPGAYRDGGRGARIRYAVADTPIGRVLVAATERGICSVRIGASENAMAKELGREFPTATIERDREGLAEWVKRLTRHLEGRAPELDVPIDVRATAFQWRVYEALRSIPYGETRTYREVARSIGAPQAARAVGRACATNPVGIVIPCHRVVREGGALGGYAWGLGIKKQLLESERRGAGRARRRS</sequence>
<dbReference type="SUPFAM" id="SSF53155">
    <property type="entry name" value="Methylated DNA-protein cysteine methyltransferase domain"/>
    <property type="match status" value="1"/>
</dbReference>
<keyword evidence="13" id="KW-0234">DNA repair</keyword>
<evidence type="ECO:0000313" key="19">
    <source>
        <dbReference type="Proteomes" id="UP000317691"/>
    </source>
</evidence>
<comment type="cofactor">
    <cofactor evidence="16">
        <name>Zn(2+)</name>
        <dbReference type="ChEBI" id="CHEBI:29105"/>
    </cofactor>
    <text evidence="16">Binds 1 zinc ion per subunit.</text>
</comment>
<evidence type="ECO:0000256" key="14">
    <source>
        <dbReference type="ARBA" id="ARBA00049348"/>
    </source>
</evidence>
<dbReference type="InterPro" id="IPR004026">
    <property type="entry name" value="Ada_DNA_repair_Zn-bd"/>
</dbReference>
<dbReference type="Gene3D" id="3.40.10.10">
    <property type="entry name" value="DNA Methylphosphotriester Repair Domain"/>
    <property type="match status" value="1"/>
</dbReference>
<name>A0A538TR11_UNCEI</name>
<dbReference type="FunFam" id="3.40.10.10:FF:000001">
    <property type="entry name" value="DNA-3-methyladenine glycosylase 2"/>
    <property type="match status" value="1"/>
</dbReference>
<dbReference type="Pfam" id="PF12833">
    <property type="entry name" value="HTH_18"/>
    <property type="match status" value="1"/>
</dbReference>
<evidence type="ECO:0000256" key="7">
    <source>
        <dbReference type="ARBA" id="ARBA00022763"/>
    </source>
</evidence>
<evidence type="ECO:0000256" key="9">
    <source>
        <dbReference type="ARBA" id="ARBA00023015"/>
    </source>
</evidence>